<keyword evidence="4" id="KW-1133">Transmembrane helix</keyword>
<sequence length="700" mass="80752">MKNKNDVTGKIIEGFSDRSSSSSSSSPSAKNDANISIIVPLALFVTTSAVYYHRLLLRDYQRFLRTQQRQERQKSYQVQQKRKSHDRLDNGYDDSENSSINSKDDDENDFETFYRLQRSRDRLSFDASHFNDNVVQELEKESDEEDSQPQQRKDTMSRANNFIVNRSNISSFDMEDPNAQPYSMDFLHHKSINMSHFEEISSLDSPKACQERSNDGEVAKTSPSGEGKKEDIDNDAVKFDKEWIVTDDTDVKQKETSCEQEKKNLTWRTSMTTKVVGQQEEHQKEPYEEEKKNDERGKSAKEDESKETMSSNNTAVKARNTVDQNDNRRSWVPSLISRLSSNFHSFLTDDDDESNTIARGEMNVTYSGNDREALLTPPYPPTVRSSSSSQTSTPSHVRKRMESARTDYNARIMPAKVIMVRHGQSEGNLSENLYATKPDNAMQLTKLGWEQARMAGKALRERLLRDNESIHFIVSPYARTMETFHGIVSAWCDPSEFDHIEDRDLRLKAWYEKLSQLGLSWHEDPRIREQDFGNYQDPATIKKCKRERNKFGVFYYRFPHGESASDVFDRVSTFLDSLWRSFDLQRSRNYVLITHGISIRVLLARYFRYSIDQFNMLANPKNCEMVILGHDGMGKLRLDGRCTLELKSKSNGDPDNGNEMEVIGYNFHEKLSILPSKHIVKRVVRMTDDVMASTLTSSSI</sequence>
<dbReference type="Pfam" id="PF00300">
    <property type="entry name" value="His_Phos_1"/>
    <property type="match status" value="2"/>
</dbReference>
<proteinExistence type="predicted"/>
<dbReference type="AlphaFoldDB" id="A0A6U3ZXA3"/>
<feature type="region of interest" description="Disordered" evidence="3">
    <location>
        <begin position="378"/>
        <end position="399"/>
    </location>
</feature>
<protein>
    <submittedName>
        <fullName evidence="5">Uncharacterized protein</fullName>
    </submittedName>
</protein>
<evidence type="ECO:0000256" key="2">
    <source>
        <dbReference type="PIRSR" id="PIRSR613078-3"/>
    </source>
</evidence>
<keyword evidence="4" id="KW-0812">Transmembrane</keyword>
<organism evidence="5">
    <name type="scientific">Ditylum brightwellii</name>
    <dbReference type="NCBI Taxonomy" id="49249"/>
    <lineage>
        <taxon>Eukaryota</taxon>
        <taxon>Sar</taxon>
        <taxon>Stramenopiles</taxon>
        <taxon>Ochrophyta</taxon>
        <taxon>Bacillariophyta</taxon>
        <taxon>Mediophyceae</taxon>
        <taxon>Lithodesmiophycidae</taxon>
        <taxon>Lithodesmiales</taxon>
        <taxon>Lithodesmiaceae</taxon>
        <taxon>Ditylum</taxon>
    </lineage>
</organism>
<feature type="site" description="Transition state stabilizer" evidence="2">
    <location>
        <position position="595"/>
    </location>
</feature>
<feature type="region of interest" description="Disordered" evidence="3">
    <location>
        <begin position="137"/>
        <end position="160"/>
    </location>
</feature>
<feature type="region of interest" description="Disordered" evidence="3">
    <location>
        <begin position="69"/>
        <end position="107"/>
    </location>
</feature>
<feature type="region of interest" description="Disordered" evidence="3">
    <location>
        <begin position="1"/>
        <end position="31"/>
    </location>
</feature>
<name>A0A6U3ZXA3_9STRA</name>
<feature type="binding site" evidence="1">
    <location>
        <position position="479"/>
    </location>
    <ligand>
        <name>substrate</name>
    </ligand>
</feature>
<dbReference type="SMART" id="SM00855">
    <property type="entry name" value="PGAM"/>
    <property type="match status" value="1"/>
</dbReference>
<feature type="region of interest" description="Disordered" evidence="3">
    <location>
        <begin position="269"/>
        <end position="325"/>
    </location>
</feature>
<keyword evidence="4" id="KW-0472">Membrane</keyword>
<evidence type="ECO:0000313" key="5">
    <source>
        <dbReference type="EMBL" id="CAD9333334.1"/>
    </source>
</evidence>
<feature type="transmembrane region" description="Helical" evidence="4">
    <location>
        <begin position="33"/>
        <end position="52"/>
    </location>
</feature>
<dbReference type="InterPro" id="IPR052765">
    <property type="entry name" value="PGM-Related"/>
</dbReference>
<dbReference type="InterPro" id="IPR013078">
    <property type="entry name" value="His_Pase_superF_clade-1"/>
</dbReference>
<gene>
    <name evidence="5" type="ORF">DBRI1063_LOCUS12752</name>
</gene>
<feature type="compositionally biased region" description="Basic and acidic residues" evidence="3">
    <location>
        <begin position="209"/>
        <end position="218"/>
    </location>
</feature>
<dbReference type="Gene3D" id="3.40.50.1240">
    <property type="entry name" value="Phosphoglycerate mutase-like"/>
    <property type="match status" value="1"/>
</dbReference>
<evidence type="ECO:0000256" key="1">
    <source>
        <dbReference type="PIRSR" id="PIRSR613078-2"/>
    </source>
</evidence>
<dbReference type="SUPFAM" id="SSF53254">
    <property type="entry name" value="Phosphoglycerate mutase-like"/>
    <property type="match status" value="1"/>
</dbReference>
<evidence type="ECO:0000256" key="4">
    <source>
        <dbReference type="SAM" id="Phobius"/>
    </source>
</evidence>
<feature type="binding site" evidence="1">
    <location>
        <begin position="421"/>
        <end position="428"/>
    </location>
    <ligand>
        <name>substrate</name>
    </ligand>
</feature>
<accession>A0A6U3ZXA3</accession>
<feature type="region of interest" description="Disordered" evidence="3">
    <location>
        <begin position="202"/>
        <end position="234"/>
    </location>
</feature>
<feature type="compositionally biased region" description="Low complexity" evidence="3">
    <location>
        <begin position="382"/>
        <end position="395"/>
    </location>
</feature>
<dbReference type="InterPro" id="IPR029033">
    <property type="entry name" value="His_PPase_superfam"/>
</dbReference>
<feature type="compositionally biased region" description="Basic and acidic residues" evidence="3">
    <location>
        <begin position="279"/>
        <end position="307"/>
    </location>
</feature>
<evidence type="ECO:0000256" key="3">
    <source>
        <dbReference type="SAM" id="MobiDB-lite"/>
    </source>
</evidence>
<reference evidence="5" key="1">
    <citation type="submission" date="2021-01" db="EMBL/GenBank/DDBJ databases">
        <authorList>
            <person name="Corre E."/>
            <person name="Pelletier E."/>
            <person name="Niang G."/>
            <person name="Scheremetjew M."/>
            <person name="Finn R."/>
            <person name="Kale V."/>
            <person name="Holt S."/>
            <person name="Cochrane G."/>
            <person name="Meng A."/>
            <person name="Brown T."/>
            <person name="Cohen L."/>
        </authorList>
    </citation>
    <scope>NUCLEOTIDE SEQUENCE</scope>
    <source>
        <strain evidence="5">Pop2</strain>
    </source>
</reference>
<feature type="compositionally biased region" description="Low complexity" evidence="3">
    <location>
        <begin position="19"/>
        <end position="28"/>
    </location>
</feature>
<dbReference type="EMBL" id="HBGN01020013">
    <property type="protein sequence ID" value="CAD9333334.1"/>
    <property type="molecule type" value="Transcribed_RNA"/>
</dbReference>
<dbReference type="PANTHER" id="PTHR46192">
    <property type="entry name" value="BROAD-RANGE ACID PHOSPHATASE DET1"/>
    <property type="match status" value="1"/>
</dbReference>
<dbReference type="CDD" id="cd07067">
    <property type="entry name" value="HP_PGM_like"/>
    <property type="match status" value="1"/>
</dbReference>